<keyword evidence="3" id="KW-1185">Reference proteome</keyword>
<proteinExistence type="predicted"/>
<sequence length="376" mass="42902">MSFKVFMLTVGLAVFALLDSSEGIPTETPVTTSEKLPYDVVEEVWRLLKMYDRAYKKQVLDETVFREINRLSSEVKEASAEYWNMMSAAENKISPIAENCENTITCEEKEEEKPLISKVGKFNLSLYDGTFTLKAQGIDETLYFVAPYNIECDKELMENSLDLDGNHFKDEFKLGEFNLSVDNDKLTLKIPGSLKSFIFDHKLDITEESAENLQNEISADYLTPRETSSCFPQDNHFIISSYDTKITMKTEEGEIIEFPDHPDKKDEYSRKEINLNGPEYIHENQIGVKTKENDKTFVLKHTVNIKVNDEKPAENIKNAVEKFEIIITCGDGTLKTHENDESFDFKISFRLEADMNNEAATVGSILSYSNLNVSAK</sequence>
<feature type="signal peptide" evidence="1">
    <location>
        <begin position="1"/>
        <end position="23"/>
    </location>
</feature>
<dbReference type="EMBL" id="JACMRX010000003">
    <property type="protein sequence ID" value="KAF7993248.1"/>
    <property type="molecule type" value="Genomic_DNA"/>
</dbReference>
<accession>A0A834XVF0</accession>
<keyword evidence="1" id="KW-0732">Signal</keyword>
<dbReference type="AlphaFoldDB" id="A0A834XVF0"/>
<protein>
    <recommendedName>
        <fullName evidence="4">Odorant-binding protein</fullName>
    </recommendedName>
</protein>
<reference evidence="2 3" key="1">
    <citation type="submission" date="2020-08" db="EMBL/GenBank/DDBJ databases">
        <title>Aphidius gifuensis genome sequencing and assembly.</title>
        <authorList>
            <person name="Du Z."/>
        </authorList>
    </citation>
    <scope>NUCLEOTIDE SEQUENCE [LARGE SCALE GENOMIC DNA]</scope>
    <source>
        <strain evidence="2">YNYX2018</strain>
        <tissue evidence="2">Adults</tissue>
    </source>
</reference>
<gene>
    <name evidence="2" type="ORF">HCN44_006308</name>
</gene>
<organism evidence="2 3">
    <name type="scientific">Aphidius gifuensis</name>
    <name type="common">Parasitoid wasp</name>
    <dbReference type="NCBI Taxonomy" id="684658"/>
    <lineage>
        <taxon>Eukaryota</taxon>
        <taxon>Metazoa</taxon>
        <taxon>Ecdysozoa</taxon>
        <taxon>Arthropoda</taxon>
        <taxon>Hexapoda</taxon>
        <taxon>Insecta</taxon>
        <taxon>Pterygota</taxon>
        <taxon>Neoptera</taxon>
        <taxon>Endopterygota</taxon>
        <taxon>Hymenoptera</taxon>
        <taxon>Apocrita</taxon>
        <taxon>Ichneumonoidea</taxon>
        <taxon>Braconidae</taxon>
        <taxon>Aphidiinae</taxon>
        <taxon>Aphidius</taxon>
    </lineage>
</organism>
<evidence type="ECO:0000313" key="2">
    <source>
        <dbReference type="EMBL" id="KAF7993248.1"/>
    </source>
</evidence>
<name>A0A834XVF0_APHGI</name>
<evidence type="ECO:0000313" key="3">
    <source>
        <dbReference type="Proteomes" id="UP000639338"/>
    </source>
</evidence>
<evidence type="ECO:0000256" key="1">
    <source>
        <dbReference type="SAM" id="SignalP"/>
    </source>
</evidence>
<feature type="chain" id="PRO_5032603077" description="Odorant-binding protein" evidence="1">
    <location>
        <begin position="24"/>
        <end position="376"/>
    </location>
</feature>
<comment type="caution">
    <text evidence="2">The sequence shown here is derived from an EMBL/GenBank/DDBJ whole genome shotgun (WGS) entry which is preliminary data.</text>
</comment>
<dbReference type="Proteomes" id="UP000639338">
    <property type="component" value="Unassembled WGS sequence"/>
</dbReference>
<evidence type="ECO:0008006" key="4">
    <source>
        <dbReference type="Google" id="ProtNLM"/>
    </source>
</evidence>